<keyword evidence="6" id="KW-0503">Monooxygenase</keyword>
<dbReference type="GO" id="GO:0016705">
    <property type="term" value="F:oxidoreductase activity, acting on paired donors, with incorporation or reduction of molecular oxygen"/>
    <property type="evidence" value="ECO:0007669"/>
    <property type="project" value="InterPro"/>
</dbReference>
<dbReference type="SUPFAM" id="SSF48264">
    <property type="entry name" value="Cytochrome P450"/>
    <property type="match status" value="2"/>
</dbReference>
<dbReference type="PANTHER" id="PTHR47951:SF7">
    <property type="entry name" value="FLAVONOID 3',5'-HYDROXYLASE-LIKE ISOFORM X1"/>
    <property type="match status" value="1"/>
</dbReference>
<evidence type="ECO:0008006" key="8">
    <source>
        <dbReference type="Google" id="ProtNLM"/>
    </source>
</evidence>
<dbReference type="PRINTS" id="PR00463">
    <property type="entry name" value="EP450I"/>
</dbReference>
<evidence type="ECO:0000256" key="2">
    <source>
        <dbReference type="ARBA" id="ARBA00022723"/>
    </source>
</evidence>
<dbReference type="InterPro" id="IPR002401">
    <property type="entry name" value="Cyt_P450_E_grp-I"/>
</dbReference>
<evidence type="ECO:0000256" key="3">
    <source>
        <dbReference type="ARBA" id="ARBA00023002"/>
    </source>
</evidence>
<dbReference type="CDD" id="cd11073">
    <property type="entry name" value="CYP76-like"/>
    <property type="match status" value="1"/>
</dbReference>
<dbReference type="FunFam" id="1.10.630.10:FF:000007">
    <property type="entry name" value="Cytochrome P450 76C4"/>
    <property type="match status" value="1"/>
</dbReference>
<dbReference type="PANTHER" id="PTHR47951">
    <property type="entry name" value="OS08G0547900 PROTEIN"/>
    <property type="match status" value="1"/>
</dbReference>
<sequence>MELARVYGPIYKLKIGNKQCVIISSPSLVKEVVGDQDITFANRSPNIAALVFSYGGNDIAFAPYGPEWRMLRKVFVRDMLSNSNIDATYTLRINEDKKSIRDVYGKIGTAINVSEIAFSTVINTITSMFWGGTIEGEEGTNLGAEFRAAVLQLTVILGKPNVSDFFPTLARFDIQGVEREMKKVLLWIERIFEGVIEQRKKLGSIKQEVPREFCGKDFMQFLLEFKEEGTGKSITLAQIKALLMDIVIGGTGTTSTMVEWAMTEMMLHPEVMRKSHEELTSVVGVNNTVEEFHIQKLEYLHAVVKETLRLHPTAPLLLPRCPTQSCNVGGYTIPKGTKVFLNVWAMHRDPEFWDNPLEFRPERFLGDATKLDYHGNNHYYLPFGVGRRFCVGLPLGERMLMHVLASLLHLFEWKLPNGIKLDSSENFGMVLEKSTPLSAIPTPRLSNLELDPKFWDNPLEFRPERFLGDAIKLDYQGNSHHYLPFGAGRRICAGLALGKRMLIHVLASLLHGMELDSSENFGIVLEKSTPLTAIPTPRSSNLELYNITLVGV</sequence>
<dbReference type="EMBL" id="OIVN01003802">
    <property type="protein sequence ID" value="SPD13689.1"/>
    <property type="molecule type" value="Genomic_DNA"/>
</dbReference>
<protein>
    <recommendedName>
        <fullName evidence="8">Cytochrome P450</fullName>
    </recommendedName>
</protein>
<dbReference type="Gene3D" id="1.10.630.10">
    <property type="entry name" value="Cytochrome P450"/>
    <property type="match status" value="2"/>
</dbReference>
<comment type="cofactor">
    <cofactor evidence="5">
        <name>heme</name>
        <dbReference type="ChEBI" id="CHEBI:30413"/>
    </cofactor>
</comment>
<organism evidence="7">
    <name type="scientific">Fagus sylvatica</name>
    <name type="common">Beechnut</name>
    <dbReference type="NCBI Taxonomy" id="28930"/>
    <lineage>
        <taxon>Eukaryota</taxon>
        <taxon>Viridiplantae</taxon>
        <taxon>Streptophyta</taxon>
        <taxon>Embryophyta</taxon>
        <taxon>Tracheophyta</taxon>
        <taxon>Spermatophyta</taxon>
        <taxon>Magnoliopsida</taxon>
        <taxon>eudicotyledons</taxon>
        <taxon>Gunneridae</taxon>
        <taxon>Pentapetalae</taxon>
        <taxon>rosids</taxon>
        <taxon>fabids</taxon>
        <taxon>Fagales</taxon>
        <taxon>Fagaceae</taxon>
        <taxon>Fagus</taxon>
    </lineage>
</organism>
<dbReference type="InterPro" id="IPR017972">
    <property type="entry name" value="Cyt_P450_CS"/>
</dbReference>
<dbReference type="GO" id="GO:0020037">
    <property type="term" value="F:heme binding"/>
    <property type="evidence" value="ECO:0007669"/>
    <property type="project" value="InterPro"/>
</dbReference>
<evidence type="ECO:0000313" key="7">
    <source>
        <dbReference type="EMBL" id="SPD13689.1"/>
    </source>
</evidence>
<accession>A0A2N9HPY2</accession>
<comment type="similarity">
    <text evidence="1 6">Belongs to the cytochrome P450 family.</text>
</comment>
<proteinExistence type="inferred from homology"/>
<dbReference type="AlphaFoldDB" id="A0A2N9HPY2"/>
<name>A0A2N9HPY2_FAGSY</name>
<dbReference type="PROSITE" id="PS00086">
    <property type="entry name" value="CYTOCHROME_P450"/>
    <property type="match status" value="2"/>
</dbReference>
<reference evidence="7" key="1">
    <citation type="submission" date="2018-02" db="EMBL/GenBank/DDBJ databases">
        <authorList>
            <person name="Cohen D.B."/>
            <person name="Kent A.D."/>
        </authorList>
    </citation>
    <scope>NUCLEOTIDE SEQUENCE</scope>
</reference>
<keyword evidence="4 5" id="KW-0408">Iron</keyword>
<evidence type="ECO:0000256" key="5">
    <source>
        <dbReference type="PIRSR" id="PIRSR602401-1"/>
    </source>
</evidence>
<dbReference type="InterPro" id="IPR001128">
    <property type="entry name" value="Cyt_P450"/>
</dbReference>
<dbReference type="Pfam" id="PF00067">
    <property type="entry name" value="p450"/>
    <property type="match status" value="2"/>
</dbReference>
<keyword evidence="3 6" id="KW-0560">Oxidoreductase</keyword>
<evidence type="ECO:0000256" key="4">
    <source>
        <dbReference type="ARBA" id="ARBA00023004"/>
    </source>
</evidence>
<gene>
    <name evidence="7" type="ORF">FSB_LOCUS41571</name>
</gene>
<dbReference type="PRINTS" id="PR00385">
    <property type="entry name" value="P450"/>
</dbReference>
<feature type="binding site" description="axial binding residue" evidence="5">
    <location>
        <position position="390"/>
    </location>
    <ligand>
        <name>heme</name>
        <dbReference type="ChEBI" id="CHEBI:30413"/>
    </ligand>
    <ligandPart>
        <name>Fe</name>
        <dbReference type="ChEBI" id="CHEBI:18248"/>
    </ligandPart>
</feature>
<dbReference type="InterPro" id="IPR036396">
    <property type="entry name" value="Cyt_P450_sf"/>
</dbReference>
<evidence type="ECO:0000256" key="6">
    <source>
        <dbReference type="RuleBase" id="RU000461"/>
    </source>
</evidence>
<dbReference type="GO" id="GO:0004497">
    <property type="term" value="F:monooxygenase activity"/>
    <property type="evidence" value="ECO:0007669"/>
    <property type="project" value="UniProtKB-KW"/>
</dbReference>
<evidence type="ECO:0000256" key="1">
    <source>
        <dbReference type="ARBA" id="ARBA00010617"/>
    </source>
</evidence>
<dbReference type="GO" id="GO:0005506">
    <property type="term" value="F:iron ion binding"/>
    <property type="evidence" value="ECO:0007669"/>
    <property type="project" value="InterPro"/>
</dbReference>
<keyword evidence="5 6" id="KW-0349">Heme</keyword>
<keyword evidence="2 5" id="KW-0479">Metal-binding</keyword>